<evidence type="ECO:0000256" key="1">
    <source>
        <dbReference type="ARBA" id="ARBA00004651"/>
    </source>
</evidence>
<dbReference type="SUPFAM" id="SSF103473">
    <property type="entry name" value="MFS general substrate transporter"/>
    <property type="match status" value="1"/>
</dbReference>
<feature type="transmembrane region" description="Helical" evidence="7">
    <location>
        <begin position="321"/>
        <end position="339"/>
    </location>
</feature>
<evidence type="ECO:0000256" key="7">
    <source>
        <dbReference type="SAM" id="Phobius"/>
    </source>
</evidence>
<comment type="caution">
    <text evidence="9">The sequence shown here is derived from an EMBL/GenBank/DDBJ whole genome shotgun (WGS) entry which is preliminary data.</text>
</comment>
<keyword evidence="5 7" id="KW-1133">Transmembrane helix</keyword>
<dbReference type="Proteomes" id="UP001500729">
    <property type="component" value="Unassembled WGS sequence"/>
</dbReference>
<feature type="transmembrane region" description="Helical" evidence="7">
    <location>
        <begin position="67"/>
        <end position="85"/>
    </location>
</feature>
<feature type="transmembrane region" description="Helical" evidence="7">
    <location>
        <begin position="218"/>
        <end position="235"/>
    </location>
</feature>
<evidence type="ECO:0000256" key="2">
    <source>
        <dbReference type="ARBA" id="ARBA00022448"/>
    </source>
</evidence>
<keyword evidence="6 7" id="KW-0472">Membrane</keyword>
<feature type="transmembrane region" description="Helical" evidence="7">
    <location>
        <begin position="463"/>
        <end position="483"/>
    </location>
</feature>
<dbReference type="EMBL" id="BAAAGS010000001">
    <property type="protein sequence ID" value="GAA0506664.1"/>
    <property type="molecule type" value="Genomic_DNA"/>
</dbReference>
<accession>A0ABN1BVR5</accession>
<sequence>MLAVLCTSLLLTGLDLTVLHVAVPSLARDLSPSAPALLWIVDVYSLTVAALLVTCGTLADRVGRRRVVIAGFAVFGLASLAAAFADNAPQLIAARAALGAGTALIMAATVAIIRNVFDDARERTIAIGLWTAAHSVGTTLGPLVGGALVENFHWGAVFLVNVPIVAVVLVVGVRVIPESRDPVPRRWDLPSALLSMCGLGGFVYGLKQIADPSGLTPASAVVGLAGSALLVWFGVRQRRLRHPLLDLGLFRDRRFSAGALAIFGCFGTYVATLFLLTQWLQQAGGHSPLQAGAAVVPLAAANALGAALAPWGSNRWGHRRAMAAALVAFASALVVFVVAGNSAGYPLIAGMLVVAGFGAGVVMTAGSDLTTGTVSPHRAGEAAAVQETSFELSAGVTVAVLGSVLAISYRFAVPPPPYLGPVDAASVGESVGAVADVRRHLSPEHAADLQVLTANAFDHGVRVASAAGAAVLLVTAIATAVLLRTSRTSG</sequence>
<keyword evidence="3" id="KW-1003">Cell membrane</keyword>
<dbReference type="PANTHER" id="PTHR42718">
    <property type="entry name" value="MAJOR FACILITATOR SUPERFAMILY MULTIDRUG TRANSPORTER MFSC"/>
    <property type="match status" value="1"/>
</dbReference>
<protein>
    <submittedName>
        <fullName evidence="9">MFS transporter</fullName>
    </submittedName>
</protein>
<feature type="transmembrane region" description="Helical" evidence="7">
    <location>
        <begin position="255"/>
        <end position="277"/>
    </location>
</feature>
<evidence type="ECO:0000256" key="6">
    <source>
        <dbReference type="ARBA" id="ARBA00023136"/>
    </source>
</evidence>
<feature type="transmembrane region" description="Helical" evidence="7">
    <location>
        <begin position="91"/>
        <end position="113"/>
    </location>
</feature>
<dbReference type="Gene3D" id="1.20.1720.10">
    <property type="entry name" value="Multidrug resistance protein D"/>
    <property type="match status" value="1"/>
</dbReference>
<dbReference type="CDD" id="cd17321">
    <property type="entry name" value="MFS_MMR_MDR_like"/>
    <property type="match status" value="1"/>
</dbReference>
<feature type="transmembrane region" description="Helical" evidence="7">
    <location>
        <begin position="289"/>
        <end position="309"/>
    </location>
</feature>
<evidence type="ECO:0000313" key="9">
    <source>
        <dbReference type="EMBL" id="GAA0506664.1"/>
    </source>
</evidence>
<dbReference type="InterPro" id="IPR011701">
    <property type="entry name" value="MFS"/>
</dbReference>
<organism evidence="9 10">
    <name type="scientific">Saccharopolyspora erythraea</name>
    <name type="common">Streptomyces erythraeus</name>
    <dbReference type="NCBI Taxonomy" id="1836"/>
    <lineage>
        <taxon>Bacteria</taxon>
        <taxon>Bacillati</taxon>
        <taxon>Actinomycetota</taxon>
        <taxon>Actinomycetes</taxon>
        <taxon>Pseudonocardiales</taxon>
        <taxon>Pseudonocardiaceae</taxon>
        <taxon>Saccharopolyspora</taxon>
    </lineage>
</organism>
<proteinExistence type="predicted"/>
<name>A0ABN1BVR5_SACER</name>
<keyword evidence="4 7" id="KW-0812">Transmembrane</keyword>
<feature type="transmembrane region" description="Helical" evidence="7">
    <location>
        <begin position="187"/>
        <end position="206"/>
    </location>
</feature>
<evidence type="ECO:0000259" key="8">
    <source>
        <dbReference type="PROSITE" id="PS50850"/>
    </source>
</evidence>
<feature type="transmembrane region" description="Helical" evidence="7">
    <location>
        <begin position="345"/>
        <end position="369"/>
    </location>
</feature>
<dbReference type="PROSITE" id="PS50850">
    <property type="entry name" value="MFS"/>
    <property type="match status" value="1"/>
</dbReference>
<evidence type="ECO:0000256" key="4">
    <source>
        <dbReference type="ARBA" id="ARBA00022692"/>
    </source>
</evidence>
<evidence type="ECO:0000313" key="10">
    <source>
        <dbReference type="Proteomes" id="UP001500729"/>
    </source>
</evidence>
<dbReference type="Gene3D" id="1.20.1250.20">
    <property type="entry name" value="MFS general substrate transporter like domains"/>
    <property type="match status" value="1"/>
</dbReference>
<keyword evidence="10" id="KW-1185">Reference proteome</keyword>
<feature type="transmembrane region" description="Helical" evidence="7">
    <location>
        <begin position="37"/>
        <end position="55"/>
    </location>
</feature>
<dbReference type="PANTHER" id="PTHR42718:SF47">
    <property type="entry name" value="METHYL VIOLOGEN RESISTANCE PROTEIN SMVA"/>
    <property type="match status" value="1"/>
</dbReference>
<keyword evidence="2" id="KW-0813">Transport</keyword>
<dbReference type="Pfam" id="PF07690">
    <property type="entry name" value="MFS_1"/>
    <property type="match status" value="1"/>
</dbReference>
<feature type="domain" description="Major facilitator superfamily (MFS) profile" evidence="8">
    <location>
        <begin position="1"/>
        <end position="487"/>
    </location>
</feature>
<feature type="transmembrane region" description="Helical" evidence="7">
    <location>
        <begin position="125"/>
        <end position="148"/>
    </location>
</feature>
<evidence type="ECO:0000256" key="3">
    <source>
        <dbReference type="ARBA" id="ARBA00022475"/>
    </source>
</evidence>
<comment type="subcellular location">
    <subcellularLocation>
        <location evidence="1">Cell membrane</location>
        <topology evidence="1">Multi-pass membrane protein</topology>
    </subcellularLocation>
</comment>
<dbReference type="PRINTS" id="PR01036">
    <property type="entry name" value="TCRTETB"/>
</dbReference>
<dbReference type="InterPro" id="IPR036259">
    <property type="entry name" value="MFS_trans_sf"/>
</dbReference>
<dbReference type="InterPro" id="IPR020846">
    <property type="entry name" value="MFS_dom"/>
</dbReference>
<feature type="transmembrane region" description="Helical" evidence="7">
    <location>
        <begin position="390"/>
        <end position="412"/>
    </location>
</feature>
<evidence type="ECO:0000256" key="5">
    <source>
        <dbReference type="ARBA" id="ARBA00022989"/>
    </source>
</evidence>
<gene>
    <name evidence="9" type="ORF">GCM10009533_01750</name>
</gene>
<reference evidence="9 10" key="1">
    <citation type="journal article" date="2019" name="Int. J. Syst. Evol. Microbiol.">
        <title>The Global Catalogue of Microorganisms (GCM) 10K type strain sequencing project: providing services to taxonomists for standard genome sequencing and annotation.</title>
        <authorList>
            <consortium name="The Broad Institute Genomics Platform"/>
            <consortium name="The Broad Institute Genome Sequencing Center for Infectious Disease"/>
            <person name="Wu L."/>
            <person name="Ma J."/>
        </authorList>
    </citation>
    <scope>NUCLEOTIDE SEQUENCE [LARGE SCALE GENOMIC DNA]</scope>
    <source>
        <strain evidence="9 10">JCM 10303</strain>
    </source>
</reference>
<feature type="transmembrane region" description="Helical" evidence="7">
    <location>
        <begin position="154"/>
        <end position="175"/>
    </location>
</feature>